<evidence type="ECO:0000313" key="4">
    <source>
        <dbReference type="EMBL" id="KAK7739193.1"/>
    </source>
</evidence>
<feature type="signal peptide" evidence="2">
    <location>
        <begin position="1"/>
        <end position="19"/>
    </location>
</feature>
<keyword evidence="5" id="KW-1185">Reference proteome</keyword>
<comment type="similarity">
    <text evidence="1">Belongs to the carbon-nitrogen hydrolase superfamily. Nitrilase family.</text>
</comment>
<dbReference type="Pfam" id="PF00795">
    <property type="entry name" value="CN_hydrolase"/>
    <property type="match status" value="1"/>
</dbReference>
<dbReference type="PANTHER" id="PTHR46044:SF1">
    <property type="entry name" value="CN HYDROLASE DOMAIN-CONTAINING PROTEIN"/>
    <property type="match status" value="1"/>
</dbReference>
<evidence type="ECO:0000256" key="1">
    <source>
        <dbReference type="ARBA" id="ARBA00008129"/>
    </source>
</evidence>
<accession>A0AAN9YE28</accession>
<evidence type="ECO:0000313" key="5">
    <source>
        <dbReference type="Proteomes" id="UP001320245"/>
    </source>
</evidence>
<keyword evidence="2" id="KW-0732">Signal</keyword>
<dbReference type="EMBL" id="JAJSPL020000023">
    <property type="protein sequence ID" value="KAK7739193.1"/>
    <property type="molecule type" value="Genomic_DNA"/>
</dbReference>
<dbReference type="AlphaFoldDB" id="A0AAN9YE28"/>
<dbReference type="PROSITE" id="PS50263">
    <property type="entry name" value="CN_HYDROLASE"/>
    <property type="match status" value="1"/>
</dbReference>
<evidence type="ECO:0000259" key="3">
    <source>
        <dbReference type="PROSITE" id="PS50263"/>
    </source>
</evidence>
<dbReference type="InterPro" id="IPR036526">
    <property type="entry name" value="C-N_Hydrolase_sf"/>
</dbReference>
<dbReference type="Proteomes" id="UP001320245">
    <property type="component" value="Unassembled WGS sequence"/>
</dbReference>
<organism evidence="4 5">
    <name type="scientific">Cytospora paraplurivora</name>
    <dbReference type="NCBI Taxonomy" id="2898453"/>
    <lineage>
        <taxon>Eukaryota</taxon>
        <taxon>Fungi</taxon>
        <taxon>Dikarya</taxon>
        <taxon>Ascomycota</taxon>
        <taxon>Pezizomycotina</taxon>
        <taxon>Sordariomycetes</taxon>
        <taxon>Sordariomycetidae</taxon>
        <taxon>Diaporthales</taxon>
        <taxon>Cytosporaceae</taxon>
        <taxon>Cytospora</taxon>
    </lineage>
</organism>
<feature type="chain" id="PRO_5043000997" description="CN hydrolase domain-containing protein" evidence="2">
    <location>
        <begin position="20"/>
        <end position="358"/>
    </location>
</feature>
<dbReference type="SUPFAM" id="SSF56317">
    <property type="entry name" value="Carbon-nitrogen hydrolase"/>
    <property type="match status" value="1"/>
</dbReference>
<name>A0AAN9YE28_9PEZI</name>
<dbReference type="InterPro" id="IPR003010">
    <property type="entry name" value="C-N_Hydrolase"/>
</dbReference>
<dbReference type="PANTHER" id="PTHR46044">
    <property type="entry name" value="NITRILASE"/>
    <property type="match status" value="1"/>
</dbReference>
<gene>
    <name evidence="4" type="ORF">SLS53_005830</name>
</gene>
<dbReference type="InterPro" id="IPR044149">
    <property type="entry name" value="Nitrilases_CHs"/>
</dbReference>
<protein>
    <recommendedName>
        <fullName evidence="3">CN hydrolase domain-containing protein</fullName>
    </recommendedName>
</protein>
<evidence type="ECO:0000256" key="2">
    <source>
        <dbReference type="SAM" id="SignalP"/>
    </source>
</evidence>
<dbReference type="Gene3D" id="3.60.110.10">
    <property type="entry name" value="Carbon-nitrogen hydrolase"/>
    <property type="match status" value="1"/>
</dbReference>
<reference evidence="4 5" key="1">
    <citation type="journal article" date="2023" name="PLoS ONE">
        <title>Cytospora paraplurivora sp. nov. isolated from orchards with fruit tree decline syndrome in Ontario, Canada.</title>
        <authorList>
            <person name="Ilyukhin E."/>
            <person name="Nguyen H.D.T."/>
            <person name="Castle A.J."/>
            <person name="Ellouze W."/>
        </authorList>
    </citation>
    <scope>NUCLEOTIDE SEQUENCE [LARGE SCALE GENOMIC DNA]</scope>
    <source>
        <strain evidence="4 5">FDS-564</strain>
    </source>
</reference>
<feature type="domain" description="CN hydrolase" evidence="3">
    <location>
        <begin position="28"/>
        <end position="294"/>
    </location>
</feature>
<dbReference type="GO" id="GO:0003824">
    <property type="term" value="F:catalytic activity"/>
    <property type="evidence" value="ECO:0007669"/>
    <property type="project" value="InterPro"/>
</dbReference>
<comment type="caution">
    <text evidence="4">The sequence shown here is derived from an EMBL/GenBank/DDBJ whole genome shotgun (WGS) entry which is preliminary data.</text>
</comment>
<proteinExistence type="inferred from homology"/>
<sequence>MVSSSKVLAAAASLGLVSGASNSSRGNLTVALVRSAPPKWPMPLMEMDWTGTVLNISETVDYGIELIQKAADEGADMITFPELWFPGFPKGNALNNWTVDYLPMYIENTITIGDSNWQRLIAAIANAQVYAGLAYAERLADHIYMTQTLIAPNGSVLHHRHKLRPSGSERWFFTDGEVEEIKAVTTPYGRVGMLECGEHLYHATRFLMASQFEHLHLGPFPYLADEGDPDSLWWENVVQESATGAAYAMMSGAYTFMTAIGAARAFDPLGNTIASIDAAADMAEFPILYASVDTSSFNLSKSYDVDGQTSWAIVKEMYDSYPAYIPRVEGDYVEYREKSVEWLMSGALTTELGETFPS</sequence>